<dbReference type="OrthoDB" id="77657at2157"/>
<gene>
    <name evidence="6" type="ORF">SAMN02910315_01105</name>
</gene>
<accession>A0A1G5W2W9</accession>
<keyword evidence="3 4" id="KW-0067">ATP-binding</keyword>
<evidence type="ECO:0000259" key="5">
    <source>
        <dbReference type="PROSITE" id="PS50975"/>
    </source>
</evidence>
<dbReference type="AlphaFoldDB" id="A0A1G5W2W9"/>
<name>A0A1G5W2W9_9EURY</name>
<dbReference type="InterPro" id="IPR011761">
    <property type="entry name" value="ATP-grasp"/>
</dbReference>
<dbReference type="Pfam" id="PF13535">
    <property type="entry name" value="ATP-grasp_4"/>
    <property type="match status" value="1"/>
</dbReference>
<evidence type="ECO:0000313" key="7">
    <source>
        <dbReference type="Proteomes" id="UP000323439"/>
    </source>
</evidence>
<keyword evidence="1" id="KW-0436">Ligase</keyword>
<organism evidence="6 7">
    <name type="scientific">Methanobrevibacter millerae</name>
    <dbReference type="NCBI Taxonomy" id="230361"/>
    <lineage>
        <taxon>Archaea</taxon>
        <taxon>Methanobacteriati</taxon>
        <taxon>Methanobacteriota</taxon>
        <taxon>Methanomada group</taxon>
        <taxon>Methanobacteria</taxon>
        <taxon>Methanobacteriales</taxon>
        <taxon>Methanobacteriaceae</taxon>
        <taxon>Methanobrevibacter</taxon>
    </lineage>
</organism>
<dbReference type="GO" id="GO:0046872">
    <property type="term" value="F:metal ion binding"/>
    <property type="evidence" value="ECO:0007669"/>
    <property type="project" value="InterPro"/>
</dbReference>
<evidence type="ECO:0000256" key="4">
    <source>
        <dbReference type="PROSITE-ProRule" id="PRU00409"/>
    </source>
</evidence>
<evidence type="ECO:0000256" key="3">
    <source>
        <dbReference type="ARBA" id="ARBA00022840"/>
    </source>
</evidence>
<dbReference type="Gene3D" id="3.30.470.20">
    <property type="entry name" value="ATP-grasp fold, B domain"/>
    <property type="match status" value="1"/>
</dbReference>
<dbReference type="RefSeq" id="WP_149731679.1">
    <property type="nucleotide sequence ID" value="NZ_FMXB01000007.1"/>
</dbReference>
<dbReference type="InterPro" id="IPR052032">
    <property type="entry name" value="ATP-dep_AA_Ligase"/>
</dbReference>
<evidence type="ECO:0000256" key="2">
    <source>
        <dbReference type="ARBA" id="ARBA00022741"/>
    </source>
</evidence>
<evidence type="ECO:0000256" key="1">
    <source>
        <dbReference type="ARBA" id="ARBA00022598"/>
    </source>
</evidence>
<dbReference type="Proteomes" id="UP000323439">
    <property type="component" value="Unassembled WGS sequence"/>
</dbReference>
<dbReference type="PANTHER" id="PTHR43585">
    <property type="entry name" value="FUMIPYRROLE BIOSYNTHESIS PROTEIN C"/>
    <property type="match status" value="1"/>
</dbReference>
<evidence type="ECO:0000313" key="6">
    <source>
        <dbReference type="EMBL" id="SDA52390.1"/>
    </source>
</evidence>
<dbReference type="GO" id="GO:0005524">
    <property type="term" value="F:ATP binding"/>
    <property type="evidence" value="ECO:0007669"/>
    <property type="project" value="UniProtKB-UniRule"/>
</dbReference>
<keyword evidence="7" id="KW-1185">Reference proteome</keyword>
<feature type="domain" description="ATP-grasp" evidence="5">
    <location>
        <begin position="120"/>
        <end position="320"/>
    </location>
</feature>
<protein>
    <submittedName>
        <fullName evidence="6">ATP-grasp domain-containing protein</fullName>
    </submittedName>
</protein>
<proteinExistence type="predicted"/>
<dbReference type="PROSITE" id="PS50975">
    <property type="entry name" value="ATP_GRASP"/>
    <property type="match status" value="1"/>
</dbReference>
<keyword evidence="2 4" id="KW-0547">Nucleotide-binding</keyword>
<dbReference type="EMBL" id="FMXB01000007">
    <property type="protein sequence ID" value="SDA52390.1"/>
    <property type="molecule type" value="Genomic_DNA"/>
</dbReference>
<dbReference type="GO" id="GO:0016874">
    <property type="term" value="F:ligase activity"/>
    <property type="evidence" value="ECO:0007669"/>
    <property type="project" value="UniProtKB-KW"/>
</dbReference>
<dbReference type="SUPFAM" id="SSF56059">
    <property type="entry name" value="Glutathione synthetase ATP-binding domain-like"/>
    <property type="match status" value="1"/>
</dbReference>
<dbReference type="PANTHER" id="PTHR43585:SF2">
    <property type="entry name" value="ATP-GRASP ENZYME FSQD"/>
    <property type="match status" value="1"/>
</dbReference>
<reference evidence="6 7" key="1">
    <citation type="submission" date="2016-10" db="EMBL/GenBank/DDBJ databases">
        <authorList>
            <person name="Varghese N."/>
            <person name="Submissions S."/>
        </authorList>
    </citation>
    <scope>NUCLEOTIDE SEQUENCE [LARGE SCALE GENOMIC DNA]</scope>
    <source>
        <strain evidence="6 7">DSM 16643</strain>
    </source>
</reference>
<sequence>MRNIIIVECISTGINFVEDIINRGYNPIVLELNVSDTDGGKEHAKLVYEEYERIDYEFDIIYEKDTFEDTLEEVKKYNPLLILPGNERGVILANRLSHELGLLCNPIENLDAITLKHEMQNRIAEKGLRSIKGKVVSSLDEALDFYDGEDLSEVVVKPIYSAGSASVRICMNRDELIKSIGELFNNVNYYGDEIDEILIQERINGEEYIINTVSHKGVHRVTLIWKYHKVKTSKGAIVYDSCNTVNELNLGEAEMVEYAYDVADALGIQYGPVHGEYMIDEKGPVLIEVNCRPCGGNMPAEFLDRISGQHETDSILDSYLRPAHFHENLKKNYELYSYGSLKFFIVPKDMMAHSSPLADISNRMKSYFDSSLSDNFFKETFFKQTEDLNTSGGTIFLVHEDKAQIEKNLNFLRAVERNAFSLILSYESSEITLEDDEVYLKKIMPLFKHAEKYGIGLFVTDQFIDDVQILQVSPDRLDDIKGRFEFIIINMNKSLIGKGDVEKALIFRNIFSKVITGGYIVIPKSTYLSLSSGRKGMEALIKVLDYKIEVPPYTLKDVIIASKII</sequence>